<dbReference type="GO" id="GO:0000049">
    <property type="term" value="F:tRNA binding"/>
    <property type="evidence" value="ECO:0007669"/>
    <property type="project" value="InterPro"/>
</dbReference>
<dbReference type="HAMAP" id="MF_00227">
    <property type="entry name" value="RNase_P"/>
    <property type="match status" value="1"/>
</dbReference>
<keyword evidence="5 7" id="KW-0378">Hydrolase</keyword>
<dbReference type="GO" id="GO:0042781">
    <property type="term" value="F:3'-tRNA processing endoribonuclease activity"/>
    <property type="evidence" value="ECO:0007669"/>
    <property type="project" value="TreeGrafter"/>
</dbReference>
<dbReference type="GO" id="GO:0004526">
    <property type="term" value="F:ribonuclease P activity"/>
    <property type="evidence" value="ECO:0007669"/>
    <property type="project" value="UniProtKB-EC"/>
</dbReference>
<dbReference type="Pfam" id="PF00825">
    <property type="entry name" value="Ribonuclease_P"/>
    <property type="match status" value="1"/>
</dbReference>
<reference evidence="7" key="1">
    <citation type="submission" date="2018-06" db="EMBL/GenBank/DDBJ databases">
        <authorList>
            <person name="Zhirakovskaya E."/>
        </authorList>
    </citation>
    <scope>NUCLEOTIDE SEQUENCE</scope>
</reference>
<dbReference type="SUPFAM" id="SSF54211">
    <property type="entry name" value="Ribosomal protein S5 domain 2-like"/>
    <property type="match status" value="1"/>
</dbReference>
<accession>A0A3B0ZZR8</accession>
<organism evidence="7">
    <name type="scientific">hydrothermal vent metagenome</name>
    <dbReference type="NCBI Taxonomy" id="652676"/>
    <lineage>
        <taxon>unclassified sequences</taxon>
        <taxon>metagenomes</taxon>
        <taxon>ecological metagenomes</taxon>
    </lineage>
</organism>
<sequence>MPGCFSRQQRLLRPDQFKRVFKKSIRVNDAHFSILGQLNQKDSARLGLAIAKKHIKKAVGRNRIKRLVRESFRHHQELLAGVDIVVTCRSDASRLTNQVIHERLIQHWHNLVTKLK</sequence>
<keyword evidence="4" id="KW-0255">Endonuclease</keyword>
<dbReference type="PANTHER" id="PTHR33992:SF1">
    <property type="entry name" value="RIBONUCLEASE P PROTEIN COMPONENT"/>
    <property type="match status" value="1"/>
</dbReference>
<evidence type="ECO:0000256" key="6">
    <source>
        <dbReference type="ARBA" id="ARBA00022884"/>
    </source>
</evidence>
<evidence type="ECO:0000256" key="1">
    <source>
        <dbReference type="ARBA" id="ARBA00002663"/>
    </source>
</evidence>
<evidence type="ECO:0000256" key="5">
    <source>
        <dbReference type="ARBA" id="ARBA00022801"/>
    </source>
</evidence>
<dbReference type="InterPro" id="IPR020539">
    <property type="entry name" value="RNase_P_CS"/>
</dbReference>
<protein>
    <submittedName>
        <fullName evidence="7">Ribonuclease P protein component</fullName>
        <ecNumber evidence="7">3.1.26.5</ecNumber>
    </submittedName>
</protein>
<proteinExistence type="inferred from homology"/>
<comment type="function">
    <text evidence="1">RNaseP catalyzes the removal of the 5'-leader sequence from pre-tRNA to produce the mature 5'-terminus. It can also cleave other RNA substrates such as 4.5S RNA. The protein component plays an auxiliary but essential role in vivo by binding to the 5'-leader sequence and broadening the substrate specificity of the ribozyme.</text>
</comment>
<dbReference type="InterPro" id="IPR020568">
    <property type="entry name" value="Ribosomal_Su5_D2-typ_SF"/>
</dbReference>
<name>A0A3B0ZZR8_9ZZZZ</name>
<dbReference type="NCBIfam" id="TIGR00188">
    <property type="entry name" value="rnpA"/>
    <property type="match status" value="1"/>
</dbReference>
<evidence type="ECO:0000256" key="3">
    <source>
        <dbReference type="ARBA" id="ARBA00022722"/>
    </source>
</evidence>
<evidence type="ECO:0000313" key="7">
    <source>
        <dbReference type="EMBL" id="VAW97281.1"/>
    </source>
</evidence>
<dbReference type="GO" id="GO:0030677">
    <property type="term" value="C:ribonuclease P complex"/>
    <property type="evidence" value="ECO:0007669"/>
    <property type="project" value="TreeGrafter"/>
</dbReference>
<gene>
    <name evidence="7" type="ORF">MNBD_GAMMA21-370</name>
</gene>
<dbReference type="Gene3D" id="3.30.230.10">
    <property type="match status" value="1"/>
</dbReference>
<dbReference type="AlphaFoldDB" id="A0A3B0ZZR8"/>
<dbReference type="InterPro" id="IPR014721">
    <property type="entry name" value="Ribsml_uS5_D2-typ_fold_subgr"/>
</dbReference>
<dbReference type="EMBL" id="UOFR01000046">
    <property type="protein sequence ID" value="VAW97281.1"/>
    <property type="molecule type" value="Genomic_DNA"/>
</dbReference>
<evidence type="ECO:0000256" key="2">
    <source>
        <dbReference type="ARBA" id="ARBA00022694"/>
    </source>
</evidence>
<dbReference type="EC" id="3.1.26.5" evidence="7"/>
<dbReference type="PROSITE" id="PS00648">
    <property type="entry name" value="RIBONUCLEASE_P"/>
    <property type="match status" value="1"/>
</dbReference>
<dbReference type="PANTHER" id="PTHR33992">
    <property type="entry name" value="RIBONUCLEASE P PROTEIN COMPONENT"/>
    <property type="match status" value="1"/>
</dbReference>
<keyword evidence="6" id="KW-0694">RNA-binding</keyword>
<evidence type="ECO:0000256" key="4">
    <source>
        <dbReference type="ARBA" id="ARBA00022759"/>
    </source>
</evidence>
<dbReference type="InterPro" id="IPR000100">
    <property type="entry name" value="RNase_P"/>
</dbReference>
<keyword evidence="3" id="KW-0540">Nuclease</keyword>
<keyword evidence="2" id="KW-0819">tRNA processing</keyword>